<evidence type="ECO:0000313" key="2">
    <source>
        <dbReference type="Proteomes" id="UP000004471"/>
    </source>
</evidence>
<dbReference type="AlphaFoldDB" id="F3FZU3"/>
<evidence type="ECO:0000313" key="1">
    <source>
        <dbReference type="EMBL" id="EGH35735.1"/>
    </source>
</evidence>
<feature type="non-terminal residue" evidence="1">
    <location>
        <position position="1"/>
    </location>
</feature>
<proteinExistence type="predicted"/>
<gene>
    <name evidence="1" type="ORF">PSYJA_44561</name>
</gene>
<accession>F3FZU3</accession>
<dbReference type="Proteomes" id="UP000004471">
    <property type="component" value="Unassembled WGS sequence"/>
</dbReference>
<name>F3FZU3_PSESX</name>
<dbReference type="EMBL" id="AEAH01003976">
    <property type="protein sequence ID" value="EGH35735.1"/>
    <property type="molecule type" value="Genomic_DNA"/>
</dbReference>
<reference evidence="1 2" key="1">
    <citation type="journal article" date="2011" name="PLoS Pathog.">
        <title>Dynamic evolution of pathogenicity revealed by sequencing and comparative genomics of 19 Pseudomonas syringae isolates.</title>
        <authorList>
            <person name="Baltrus D.A."/>
            <person name="Nishimura M.T."/>
            <person name="Romanchuk A."/>
            <person name="Chang J.H."/>
            <person name="Mukhtar M.S."/>
            <person name="Cherkis K."/>
            <person name="Roach J."/>
            <person name="Grant S.R."/>
            <person name="Jones C.D."/>
            <person name="Dangl J.L."/>
        </authorList>
    </citation>
    <scope>NUCLEOTIDE SEQUENCE [LARGE SCALE GENOMIC DNA]</scope>
    <source>
        <strain evidence="2">M301072PT</strain>
    </source>
</reference>
<protein>
    <submittedName>
        <fullName evidence="1">Amino acid adenylation</fullName>
    </submittedName>
</protein>
<feature type="non-terminal residue" evidence="1">
    <location>
        <position position="40"/>
    </location>
</feature>
<comment type="caution">
    <text evidence="1">The sequence shown here is derived from an EMBL/GenBank/DDBJ whole genome shotgun (WGS) entry which is preliminary data.</text>
</comment>
<organism evidence="1 2">
    <name type="scientific">Pseudomonas syringae pv. japonica str. M301072</name>
    <dbReference type="NCBI Taxonomy" id="629262"/>
    <lineage>
        <taxon>Bacteria</taxon>
        <taxon>Pseudomonadati</taxon>
        <taxon>Pseudomonadota</taxon>
        <taxon>Gammaproteobacteria</taxon>
        <taxon>Pseudomonadales</taxon>
        <taxon>Pseudomonadaceae</taxon>
        <taxon>Pseudomonas</taxon>
        <taxon>Pseudomonas syringae</taxon>
    </lineage>
</organism>
<sequence>SRITPDMLPLVSLTQDDVDRVVSSVPGGLSNVQDIYALAP</sequence>